<dbReference type="Pfam" id="PF10150">
    <property type="entry name" value="RNase_E_G"/>
    <property type="match status" value="1"/>
</dbReference>
<dbReference type="GO" id="GO:0004519">
    <property type="term" value="F:endonuclease activity"/>
    <property type="evidence" value="ECO:0007669"/>
    <property type="project" value="UniProtKB-KW"/>
</dbReference>
<keyword evidence="15" id="KW-0460">Magnesium</keyword>
<keyword evidence="11" id="KW-0479">Metal-binding</keyword>
<dbReference type="InterPro" id="IPR048583">
    <property type="entry name" value="RNase_E_G_thioredoxin-like"/>
</dbReference>
<evidence type="ECO:0000256" key="6">
    <source>
        <dbReference type="ARBA" id="ARBA00022490"/>
    </source>
</evidence>
<dbReference type="KEGG" id="sbw:TGUWTKB_5770"/>
<sequence>MKRMLINATQKEELRVAIVDGKRLYDLNIENVKHEQKKSNIYKGRITRIEPSLDAVFVDYGGKKHGFLPFREVSIEYFKKITNINARYNIKDVLFEGQELIVQINKEARGNKGAALTTFISLAGSYLVLMPNNPKVGGISRQIEGENRNELKEIMSLLEFKKGMGFIVRTAGLGQTKESLQWDLNFRIQHWESIKKIASKHAAPFLLHQESNVLVRAFRDYLRQDIKEILIDNSKIFDLARQHITALGRPDFKNKIKLYKNEISLFSHYQIESQIASIFQREVRLPSGGSIVIDTTEALTAIDINSSRSTKGYDIEETAFNTNLEAVTEIARQLRLRDLGGLIVMDFIDMTPIKNKRLIENSLKEAVRQDRARIQISHISRFGLLEMSRQRLNSSLCESDNHICSRCNGKGVIRDYKSLSLSILRLIEEESVKKNTKSVNVIVPINVASYLLNEKRTILVLFEKKSSGVKIVIVPDKNLETPNYSITRIRKNRIKKNINKVSPKTYKIKFLFYINKIIHLINFYKRRKIFIICTK</sequence>
<dbReference type="GO" id="GO:0005737">
    <property type="term" value="C:cytoplasm"/>
    <property type="evidence" value="ECO:0007669"/>
    <property type="project" value="UniProtKB-SubCell"/>
</dbReference>
<comment type="subcellular location">
    <subcellularLocation>
        <location evidence="2">Cytoplasm</location>
    </subcellularLocation>
</comment>
<dbReference type="PANTHER" id="PTHR30001:SF1">
    <property type="entry name" value="RIBONUCLEASE E_G-LIKE PROTEIN, CHLOROPLASTIC"/>
    <property type="match status" value="1"/>
</dbReference>
<evidence type="ECO:0000259" key="18">
    <source>
        <dbReference type="PROSITE" id="PS50126"/>
    </source>
</evidence>
<evidence type="ECO:0000256" key="3">
    <source>
        <dbReference type="ARBA" id="ARBA00005663"/>
    </source>
</evidence>
<evidence type="ECO:0000256" key="13">
    <source>
        <dbReference type="ARBA" id="ARBA00022759"/>
    </source>
</evidence>
<proteinExistence type="inferred from homology"/>
<dbReference type="GO" id="GO:0019843">
    <property type="term" value="F:rRNA binding"/>
    <property type="evidence" value="ECO:0007669"/>
    <property type="project" value="UniProtKB-KW"/>
</dbReference>
<keyword evidence="7" id="KW-0997">Cell inner membrane</keyword>
<evidence type="ECO:0000256" key="1">
    <source>
        <dbReference type="ARBA" id="ARBA00001946"/>
    </source>
</evidence>
<comment type="similarity">
    <text evidence="3">Belongs to the RNase E/G family. RNase G subfamily.</text>
</comment>
<dbReference type="EMBL" id="AP014521">
    <property type="protein sequence ID" value="BAP58802.1"/>
    <property type="molecule type" value="Genomic_DNA"/>
</dbReference>
<name>A0A090AR33_9ENTR</name>
<keyword evidence="6" id="KW-0963">Cytoplasm</keyword>
<dbReference type="NCBIfam" id="TIGR00757">
    <property type="entry name" value="RNaseEG"/>
    <property type="match status" value="1"/>
</dbReference>
<dbReference type="Proteomes" id="UP000031627">
    <property type="component" value="Chromosome"/>
</dbReference>
<dbReference type="InterPro" id="IPR019307">
    <property type="entry name" value="RNA-bd_AU-1/RNase_E/G"/>
</dbReference>
<keyword evidence="20" id="KW-1185">Reference proteome</keyword>
<dbReference type="InterPro" id="IPR004659">
    <property type="entry name" value="RNase_E/G"/>
</dbReference>
<evidence type="ECO:0000256" key="5">
    <source>
        <dbReference type="ARBA" id="ARBA00022475"/>
    </source>
</evidence>
<dbReference type="Pfam" id="PF00575">
    <property type="entry name" value="S1"/>
    <property type="match status" value="1"/>
</dbReference>
<dbReference type="AlphaFoldDB" id="A0A090AR33"/>
<evidence type="ECO:0000256" key="12">
    <source>
        <dbReference type="ARBA" id="ARBA00022730"/>
    </source>
</evidence>
<dbReference type="GO" id="GO:0004540">
    <property type="term" value="F:RNA nuclease activity"/>
    <property type="evidence" value="ECO:0007669"/>
    <property type="project" value="InterPro"/>
</dbReference>
<evidence type="ECO:0000256" key="7">
    <source>
        <dbReference type="ARBA" id="ARBA00022519"/>
    </source>
</evidence>
<dbReference type="OrthoDB" id="9804278at2"/>
<dbReference type="PROSITE" id="PS50126">
    <property type="entry name" value="S1"/>
    <property type="match status" value="1"/>
</dbReference>
<evidence type="ECO:0000256" key="17">
    <source>
        <dbReference type="ARBA" id="ARBA00023136"/>
    </source>
</evidence>
<keyword evidence="14" id="KW-0378">Hydrolase</keyword>
<keyword evidence="8" id="KW-0698">rRNA processing</keyword>
<dbReference type="NCBIfam" id="NF008074">
    <property type="entry name" value="PRK10811.1"/>
    <property type="match status" value="1"/>
</dbReference>
<evidence type="ECO:0000256" key="14">
    <source>
        <dbReference type="ARBA" id="ARBA00022801"/>
    </source>
</evidence>
<comment type="cofactor">
    <cofactor evidence="1">
        <name>Mg(2+)</name>
        <dbReference type="ChEBI" id="CHEBI:18420"/>
    </cofactor>
</comment>
<evidence type="ECO:0000256" key="9">
    <source>
        <dbReference type="ARBA" id="ARBA00022694"/>
    </source>
</evidence>
<dbReference type="HOGENOM" id="CLU_003468_5_3_6"/>
<keyword evidence="17" id="KW-0472">Membrane</keyword>
<keyword evidence="13" id="KW-0255">Endonuclease</keyword>
<dbReference type="GO" id="GO:0046872">
    <property type="term" value="F:metal ion binding"/>
    <property type="evidence" value="ECO:0007669"/>
    <property type="project" value="UniProtKB-KW"/>
</dbReference>
<keyword evidence="12" id="KW-0699">rRNA-binding</keyword>
<dbReference type="GO" id="GO:0016787">
    <property type="term" value="F:hydrolase activity"/>
    <property type="evidence" value="ECO:0007669"/>
    <property type="project" value="UniProtKB-KW"/>
</dbReference>
<accession>A0A090AR33</accession>
<evidence type="ECO:0000313" key="19">
    <source>
        <dbReference type="EMBL" id="BAP58802.1"/>
    </source>
</evidence>
<keyword evidence="5" id="KW-1003">Cell membrane</keyword>
<evidence type="ECO:0000256" key="15">
    <source>
        <dbReference type="ARBA" id="ARBA00022842"/>
    </source>
</evidence>
<reference evidence="20" key="1">
    <citation type="submission" date="2013-11" db="EMBL/GenBank/DDBJ databases">
        <title>Symbiont-containing voluminous jelly as an extraordinary maternal gift for overwintering insect nymphs.</title>
        <authorList>
            <person name="Kaiwa N."/>
            <person name="Hosokawa T."/>
            <person name="Nikoh N."/>
            <person name="Meng X.Y."/>
            <person name="Tanahashi M."/>
            <person name="Moriyama M."/>
            <person name="Maeda T."/>
            <person name="Yamaguchi K."/>
            <person name="Shigenobu S."/>
            <person name="Ito M."/>
            <person name="Fukatsu T."/>
        </authorList>
    </citation>
    <scope>NUCLEOTIDE SEQUENCE [LARGE SCALE GENOMIC DNA]</scope>
    <source>
        <strain evidence="20">UwTKB</strain>
    </source>
</reference>
<evidence type="ECO:0000256" key="10">
    <source>
        <dbReference type="ARBA" id="ARBA00022722"/>
    </source>
</evidence>
<dbReference type="STRING" id="1410383.TGUWTKB_5770"/>
<dbReference type="GO" id="GO:0006364">
    <property type="term" value="P:rRNA processing"/>
    <property type="evidence" value="ECO:0007669"/>
    <property type="project" value="UniProtKB-KW"/>
</dbReference>
<dbReference type="GO" id="GO:0008033">
    <property type="term" value="P:tRNA processing"/>
    <property type="evidence" value="ECO:0007669"/>
    <property type="project" value="UniProtKB-KW"/>
</dbReference>
<dbReference type="Pfam" id="PF20833">
    <property type="entry name" value="RNase_E_G_Thio"/>
    <property type="match status" value="1"/>
</dbReference>
<reference evidence="19 20" key="2">
    <citation type="journal article" date="2014" name="Curr. Biol.">
        <title>Symbiont-Supplemented Maternal Investment Underpinning Host's Ecological Adaptation.</title>
        <authorList>
            <person name="Kaiwa N."/>
            <person name="Hosokawa T."/>
            <person name="Nikoh N."/>
            <person name="Tanahashi M."/>
            <person name="Moriyama M."/>
            <person name="Meng X.Y."/>
            <person name="Maeda T."/>
            <person name="Yamaguchi K."/>
            <person name="Shigenobu S."/>
            <person name="Ito M."/>
            <person name="Fukatsu T."/>
        </authorList>
    </citation>
    <scope>NUCLEOTIDE SEQUENCE [LARGE SCALE GENOMIC DNA]</scope>
    <source>
        <strain evidence="19 20">UwTKB</strain>
    </source>
</reference>
<dbReference type="Gene3D" id="3.40.1260.20">
    <property type="entry name" value="Ribonuclease E, catalytic domain"/>
    <property type="match status" value="1"/>
</dbReference>
<dbReference type="SMART" id="SM00316">
    <property type="entry name" value="S1"/>
    <property type="match status" value="1"/>
</dbReference>
<evidence type="ECO:0000256" key="4">
    <source>
        <dbReference type="ARBA" id="ARBA00017719"/>
    </source>
</evidence>
<protein>
    <recommendedName>
        <fullName evidence="4">Ribonuclease G</fullName>
    </recommendedName>
</protein>
<keyword evidence="9" id="KW-0819">tRNA processing</keyword>
<dbReference type="InterPro" id="IPR003029">
    <property type="entry name" value="S1_domain"/>
</dbReference>
<keyword evidence="16" id="KW-0694">RNA-binding</keyword>
<evidence type="ECO:0000256" key="2">
    <source>
        <dbReference type="ARBA" id="ARBA00004496"/>
    </source>
</evidence>
<dbReference type="PANTHER" id="PTHR30001">
    <property type="entry name" value="RIBONUCLEASE"/>
    <property type="match status" value="1"/>
</dbReference>
<dbReference type="SUPFAM" id="SSF50249">
    <property type="entry name" value="Nucleic acid-binding proteins"/>
    <property type="match status" value="1"/>
</dbReference>
<dbReference type="InterPro" id="IPR012340">
    <property type="entry name" value="NA-bd_OB-fold"/>
</dbReference>
<evidence type="ECO:0000256" key="16">
    <source>
        <dbReference type="ARBA" id="ARBA00022884"/>
    </source>
</evidence>
<organism evidence="19 20">
    <name type="scientific">Candidatus Tachikawaea gelatinosa</name>
    <dbReference type="NCBI Taxonomy" id="1410383"/>
    <lineage>
        <taxon>Bacteria</taxon>
        <taxon>Pseudomonadati</taxon>
        <taxon>Pseudomonadota</taxon>
        <taxon>Gammaproteobacteria</taxon>
        <taxon>Enterobacterales</taxon>
        <taxon>Enterobacteriaceae</taxon>
        <taxon>Candidatus Tachikawaea</taxon>
    </lineage>
</organism>
<evidence type="ECO:0000313" key="20">
    <source>
        <dbReference type="Proteomes" id="UP000031627"/>
    </source>
</evidence>
<feature type="domain" description="S1 motif" evidence="18">
    <location>
        <begin position="39"/>
        <end position="119"/>
    </location>
</feature>
<keyword evidence="10" id="KW-0540">Nuclease</keyword>
<evidence type="ECO:0000256" key="11">
    <source>
        <dbReference type="ARBA" id="ARBA00022723"/>
    </source>
</evidence>
<gene>
    <name evidence="19" type="primary">rne</name>
    <name evidence="19" type="ORF">TGUWTKB_5770</name>
</gene>
<evidence type="ECO:0000256" key="8">
    <source>
        <dbReference type="ARBA" id="ARBA00022552"/>
    </source>
</evidence>
<dbReference type="Gene3D" id="2.40.50.140">
    <property type="entry name" value="Nucleic acid-binding proteins"/>
    <property type="match status" value="1"/>
</dbReference>
<dbReference type="CDD" id="cd04453">
    <property type="entry name" value="S1_RNase_E"/>
    <property type="match status" value="1"/>
</dbReference>